<keyword evidence="3" id="KW-0378">Hydrolase</keyword>
<evidence type="ECO:0000259" key="4">
    <source>
        <dbReference type="Pfam" id="PF16113"/>
    </source>
</evidence>
<gene>
    <name evidence="5" type="ORF">GCM10025790_16560</name>
</gene>
<sequence length="368" mass="39666">MGRETYTGDVAFEVRGHLGMITLNRPKALNALTQLMCESILIQLQDWAEDPTVAQVLIRGAGDRGLCSGGDISSVYRDMLEHQPRDGGGLLPESTPSYAAAMPAEEFFAVEYRMNLTIAEYPKPYIALMDGVVLGGGVGVSAHGSHRVVTERSRVGMPETTIGFSPDVGGTYLLPRSPGNTGLHLGLTGIHLTAADAIFTGLADTFVPAEALEELTQQLTEHPVDQILPRYATHPGDSAVEQDAEWIDAAYSAGTVEEILEELEEHSSSYPGAQQAAAALRAKSPTMLKVALEAIRRGAQLSLSGALAQEYTIAIHALRSHDFREGIRAQVIDKDRTPRWSPGQPETVDEDLVAHYFTPVPGKLLSLE</sequence>
<keyword evidence="6" id="KW-1185">Reference proteome</keyword>
<proteinExistence type="predicted"/>
<dbReference type="EC" id="3.1.2.4" evidence="2"/>
<organism evidence="5 6">
    <name type="scientific">Nesterenkonia rhizosphaerae</name>
    <dbReference type="NCBI Taxonomy" id="1348272"/>
    <lineage>
        <taxon>Bacteria</taxon>
        <taxon>Bacillati</taxon>
        <taxon>Actinomycetota</taxon>
        <taxon>Actinomycetes</taxon>
        <taxon>Micrococcales</taxon>
        <taxon>Micrococcaceae</taxon>
        <taxon>Nesterenkonia</taxon>
    </lineage>
</organism>
<evidence type="ECO:0000313" key="6">
    <source>
        <dbReference type="Proteomes" id="UP001500368"/>
    </source>
</evidence>
<dbReference type="SUPFAM" id="SSF52096">
    <property type="entry name" value="ClpP/crotonase"/>
    <property type="match status" value="1"/>
</dbReference>
<protein>
    <recommendedName>
        <fullName evidence="2">3-hydroxyisobutyryl-CoA hydrolase</fullName>
        <ecNumber evidence="2">3.1.2.4</ecNumber>
    </recommendedName>
</protein>
<dbReference type="InterPro" id="IPR032259">
    <property type="entry name" value="HIBYL-CoA-H"/>
</dbReference>
<evidence type="ECO:0000256" key="2">
    <source>
        <dbReference type="ARBA" id="ARBA00011915"/>
    </source>
</evidence>
<comment type="catalytic activity">
    <reaction evidence="1">
        <text>3-hydroxy-2-methylpropanoyl-CoA + H2O = 3-hydroxy-2-methylpropanoate + CoA + H(+)</text>
        <dbReference type="Rhea" id="RHEA:20888"/>
        <dbReference type="ChEBI" id="CHEBI:11805"/>
        <dbReference type="ChEBI" id="CHEBI:15377"/>
        <dbReference type="ChEBI" id="CHEBI:15378"/>
        <dbReference type="ChEBI" id="CHEBI:57287"/>
        <dbReference type="ChEBI" id="CHEBI:57340"/>
        <dbReference type="EC" id="3.1.2.4"/>
    </reaction>
</comment>
<reference evidence="6" key="1">
    <citation type="journal article" date="2019" name="Int. J. Syst. Evol. Microbiol.">
        <title>The Global Catalogue of Microorganisms (GCM) 10K type strain sequencing project: providing services to taxonomists for standard genome sequencing and annotation.</title>
        <authorList>
            <consortium name="The Broad Institute Genomics Platform"/>
            <consortium name="The Broad Institute Genome Sequencing Center for Infectious Disease"/>
            <person name="Wu L."/>
            <person name="Ma J."/>
        </authorList>
    </citation>
    <scope>NUCLEOTIDE SEQUENCE [LARGE SCALE GENOMIC DNA]</scope>
    <source>
        <strain evidence="6">JCM 19129</strain>
    </source>
</reference>
<dbReference type="Pfam" id="PF16113">
    <property type="entry name" value="ECH_2"/>
    <property type="match status" value="1"/>
</dbReference>
<dbReference type="InterPro" id="IPR029045">
    <property type="entry name" value="ClpP/crotonase-like_dom_sf"/>
</dbReference>
<evidence type="ECO:0000256" key="1">
    <source>
        <dbReference type="ARBA" id="ARBA00001709"/>
    </source>
</evidence>
<accession>A0ABP9FY16</accession>
<dbReference type="Proteomes" id="UP001500368">
    <property type="component" value="Unassembled WGS sequence"/>
</dbReference>
<dbReference type="PANTHER" id="PTHR43176:SF3">
    <property type="entry name" value="3-HYDROXYISOBUTYRYL-COA HYDROLASE, MITOCHONDRIAL"/>
    <property type="match status" value="1"/>
</dbReference>
<dbReference type="CDD" id="cd06558">
    <property type="entry name" value="crotonase-like"/>
    <property type="match status" value="1"/>
</dbReference>
<dbReference type="InterPro" id="IPR045004">
    <property type="entry name" value="ECH_dom"/>
</dbReference>
<dbReference type="PANTHER" id="PTHR43176">
    <property type="entry name" value="3-HYDROXYISOBUTYRYL-COA HYDROLASE-RELATED"/>
    <property type="match status" value="1"/>
</dbReference>
<name>A0ABP9FY16_9MICC</name>
<feature type="domain" description="Enoyl-CoA hydratase/isomerase" evidence="4">
    <location>
        <begin position="19"/>
        <end position="357"/>
    </location>
</feature>
<dbReference type="EMBL" id="BAABLW010000007">
    <property type="protein sequence ID" value="GAA4921046.1"/>
    <property type="molecule type" value="Genomic_DNA"/>
</dbReference>
<evidence type="ECO:0000256" key="3">
    <source>
        <dbReference type="ARBA" id="ARBA00022801"/>
    </source>
</evidence>
<dbReference type="NCBIfam" id="NF004127">
    <property type="entry name" value="PRK05617.1"/>
    <property type="match status" value="1"/>
</dbReference>
<dbReference type="Gene3D" id="3.90.226.10">
    <property type="entry name" value="2-enoyl-CoA Hydratase, Chain A, domain 1"/>
    <property type="match status" value="1"/>
</dbReference>
<evidence type="ECO:0000313" key="5">
    <source>
        <dbReference type="EMBL" id="GAA4921046.1"/>
    </source>
</evidence>
<comment type="caution">
    <text evidence="5">The sequence shown here is derived from an EMBL/GenBank/DDBJ whole genome shotgun (WGS) entry which is preliminary data.</text>
</comment>